<accession>A0A6I5N3H9</accession>
<sequence length="158" mass="17682">MDLPRRESRHPRPRPRRHRRQRHVLVLRQLKNADPYGNLDAIHELGEGWVAEETLAIAVFCAVRHENDFRAGVLASVNHRGDSDSTGAVAGNIFGARLGVDAIPAEFLANLEARDLVDTMAQDLVSPIKSLAENPPAVVAKEDVDWENKYIYCSYSMK</sequence>
<gene>
    <name evidence="5" type="ORF">F6S87_06415</name>
</gene>
<feature type="binding site" evidence="3">
    <location>
        <position position="85"/>
    </location>
    <ligand>
        <name>Mg(2+)</name>
        <dbReference type="ChEBI" id="CHEBI:18420"/>
        <label>1</label>
    </ligand>
</feature>
<dbReference type="GO" id="GO:0016787">
    <property type="term" value="F:hydrolase activity"/>
    <property type="evidence" value="ECO:0007669"/>
    <property type="project" value="UniProtKB-KW"/>
</dbReference>
<keyword evidence="3" id="KW-0460">Magnesium</keyword>
<keyword evidence="6" id="KW-1185">Reference proteome</keyword>
<feature type="compositionally biased region" description="Basic residues" evidence="4">
    <location>
        <begin position="7"/>
        <end position="20"/>
    </location>
</feature>
<name>A0A6I5N3H9_9BIFI</name>
<comment type="cofactor">
    <cofactor evidence="3">
        <name>Mg(2+)</name>
        <dbReference type="ChEBI" id="CHEBI:18420"/>
    </cofactor>
    <text evidence="3">Binds 2 magnesium ions per subunit.</text>
</comment>
<feature type="binding site" evidence="3">
    <location>
        <position position="82"/>
    </location>
    <ligand>
        <name>Mg(2+)</name>
        <dbReference type="ChEBI" id="CHEBI:18420"/>
        <label>1</label>
    </ligand>
</feature>
<comment type="similarity">
    <text evidence="1">Belongs to the ADP-ribosylglycohydrolase family.</text>
</comment>
<dbReference type="InterPro" id="IPR050792">
    <property type="entry name" value="ADP-ribosylglycohydrolase"/>
</dbReference>
<evidence type="ECO:0000313" key="5">
    <source>
        <dbReference type="EMBL" id="NEG70229.1"/>
    </source>
</evidence>
<dbReference type="GO" id="GO:0046872">
    <property type="term" value="F:metal ion binding"/>
    <property type="evidence" value="ECO:0007669"/>
    <property type="project" value="UniProtKB-KW"/>
</dbReference>
<dbReference type="Gene3D" id="1.10.4080.10">
    <property type="entry name" value="ADP-ribosylation/Crystallin J1"/>
    <property type="match status" value="1"/>
</dbReference>
<dbReference type="InterPro" id="IPR005502">
    <property type="entry name" value="Ribosyl_crysJ1"/>
</dbReference>
<comment type="caution">
    <text evidence="5">The sequence shown here is derived from an EMBL/GenBank/DDBJ whole genome shotgun (WGS) entry which is preliminary data.</text>
</comment>
<evidence type="ECO:0000313" key="6">
    <source>
        <dbReference type="Proteomes" id="UP000469292"/>
    </source>
</evidence>
<dbReference type="EMBL" id="VYSG01000002">
    <property type="protein sequence ID" value="NEG70229.1"/>
    <property type="molecule type" value="Genomic_DNA"/>
</dbReference>
<evidence type="ECO:0000256" key="4">
    <source>
        <dbReference type="SAM" id="MobiDB-lite"/>
    </source>
</evidence>
<dbReference type="Proteomes" id="UP000469292">
    <property type="component" value="Unassembled WGS sequence"/>
</dbReference>
<evidence type="ECO:0000256" key="2">
    <source>
        <dbReference type="ARBA" id="ARBA00022801"/>
    </source>
</evidence>
<dbReference type="SUPFAM" id="SSF101478">
    <property type="entry name" value="ADP-ribosylglycohydrolase"/>
    <property type="match status" value="1"/>
</dbReference>
<evidence type="ECO:0000256" key="3">
    <source>
        <dbReference type="PIRSR" id="PIRSR605502-1"/>
    </source>
</evidence>
<proteinExistence type="inferred from homology"/>
<feature type="binding site" evidence="3">
    <location>
        <position position="84"/>
    </location>
    <ligand>
        <name>Mg(2+)</name>
        <dbReference type="ChEBI" id="CHEBI:18420"/>
        <label>1</label>
    </ligand>
</feature>
<dbReference type="PANTHER" id="PTHR16222:SF24">
    <property type="entry name" value="ADP-RIBOSYLHYDROLASE ARH3"/>
    <property type="match status" value="1"/>
</dbReference>
<dbReference type="AlphaFoldDB" id="A0A6I5N3H9"/>
<keyword evidence="2 5" id="KW-0378">Hydrolase</keyword>
<dbReference type="PANTHER" id="PTHR16222">
    <property type="entry name" value="ADP-RIBOSYLGLYCOHYDROLASE"/>
    <property type="match status" value="1"/>
</dbReference>
<keyword evidence="3" id="KW-0479">Metal-binding</keyword>
<evidence type="ECO:0000256" key="1">
    <source>
        <dbReference type="ARBA" id="ARBA00010702"/>
    </source>
</evidence>
<reference evidence="5 6" key="1">
    <citation type="submission" date="2019-09" db="EMBL/GenBank/DDBJ databases">
        <title>Phylogenetic characterization of a novel taxon of the genus Bifidobacterium: Bifidobacterium choloepi sp. nov.</title>
        <authorList>
            <person name="Modesto M."/>
            <person name="Satti M."/>
        </authorList>
    </citation>
    <scope>NUCLEOTIDE SEQUENCE [LARGE SCALE GENOMIC DNA]</scope>
    <source>
        <strain evidence="5 6">BRDM6</strain>
    </source>
</reference>
<dbReference type="InterPro" id="IPR036705">
    <property type="entry name" value="Ribosyl_crysJ1_sf"/>
</dbReference>
<protein>
    <submittedName>
        <fullName evidence="5">ADP-ribosylglycohydrolase family protein</fullName>
    </submittedName>
</protein>
<organism evidence="5 6">
    <name type="scientific">Bifidobacterium choloepi</name>
    <dbReference type="NCBI Taxonomy" id="2614131"/>
    <lineage>
        <taxon>Bacteria</taxon>
        <taxon>Bacillati</taxon>
        <taxon>Actinomycetota</taxon>
        <taxon>Actinomycetes</taxon>
        <taxon>Bifidobacteriales</taxon>
        <taxon>Bifidobacteriaceae</taxon>
        <taxon>Bifidobacterium</taxon>
    </lineage>
</organism>
<dbReference type="Pfam" id="PF03747">
    <property type="entry name" value="ADP_ribosyl_GH"/>
    <property type="match status" value="1"/>
</dbReference>
<feature type="region of interest" description="Disordered" evidence="4">
    <location>
        <begin position="1"/>
        <end position="20"/>
    </location>
</feature>